<sequence length="92" mass="10770">MNHDLEHQQPTVPDVGVYECEIHLKFRLIEEKGALNDRERLLELLIDAFTCGTDEYLEPLQIEVEAQELPETQASPQMRRRLIRLRNSKDLA</sequence>
<dbReference type="Pfam" id="PF18068">
    <property type="entry name" value="Npun_R1517"/>
    <property type="match status" value="1"/>
</dbReference>
<organism evidence="2 3">
    <name type="scientific">Stenomitos frigidus ULC18</name>
    <dbReference type="NCBI Taxonomy" id="2107698"/>
    <lineage>
        <taxon>Bacteria</taxon>
        <taxon>Bacillati</taxon>
        <taxon>Cyanobacteriota</taxon>
        <taxon>Cyanophyceae</taxon>
        <taxon>Leptolyngbyales</taxon>
        <taxon>Leptolyngbyaceae</taxon>
        <taxon>Stenomitos</taxon>
    </lineage>
</organism>
<reference evidence="2 3" key="2">
    <citation type="submission" date="2018-03" db="EMBL/GenBank/DDBJ databases">
        <title>The ancient ancestry and fast evolution of plastids.</title>
        <authorList>
            <person name="Moore K.R."/>
            <person name="Magnabosco C."/>
            <person name="Momper L."/>
            <person name="Gold D.A."/>
            <person name="Bosak T."/>
            <person name="Fournier G.P."/>
        </authorList>
    </citation>
    <scope>NUCLEOTIDE SEQUENCE [LARGE SCALE GENOMIC DNA]</scope>
    <source>
        <strain evidence="2 3">ULC18</strain>
    </source>
</reference>
<name>A0A2T1DVK1_9CYAN</name>
<keyword evidence="3" id="KW-1185">Reference proteome</keyword>
<evidence type="ECO:0000313" key="3">
    <source>
        <dbReference type="Proteomes" id="UP000239576"/>
    </source>
</evidence>
<gene>
    <name evidence="2" type="ORF">C7B82_26135</name>
</gene>
<comment type="caution">
    <text evidence="2">The sequence shown here is derived from an EMBL/GenBank/DDBJ whole genome shotgun (WGS) entry which is preliminary data.</text>
</comment>
<dbReference type="Gene3D" id="6.20.180.10">
    <property type="match status" value="1"/>
</dbReference>
<dbReference type="InterPro" id="IPR040744">
    <property type="entry name" value="Npun_R1517"/>
</dbReference>
<protein>
    <recommendedName>
        <fullName evidence="1">Npun R1517 domain-containing protein</fullName>
    </recommendedName>
</protein>
<dbReference type="RefSeq" id="WP_106259703.1">
    <property type="nucleotide sequence ID" value="NZ_CAWNSW010000105.1"/>
</dbReference>
<dbReference type="AlphaFoldDB" id="A0A2T1DVK1"/>
<dbReference type="OrthoDB" id="487556at2"/>
<proteinExistence type="predicted"/>
<dbReference type="Proteomes" id="UP000239576">
    <property type="component" value="Unassembled WGS sequence"/>
</dbReference>
<accession>A0A2T1DVK1</accession>
<feature type="domain" description="Npun R1517" evidence="1">
    <location>
        <begin position="14"/>
        <end position="87"/>
    </location>
</feature>
<reference evidence="3" key="1">
    <citation type="submission" date="2018-02" db="EMBL/GenBank/DDBJ databases">
        <authorList>
            <person name="Moore K."/>
            <person name="Momper L."/>
        </authorList>
    </citation>
    <scope>NUCLEOTIDE SEQUENCE [LARGE SCALE GENOMIC DNA]</scope>
    <source>
        <strain evidence="3">ULC18</strain>
    </source>
</reference>
<dbReference type="EMBL" id="PVWK01000142">
    <property type="protein sequence ID" value="PSB24517.1"/>
    <property type="molecule type" value="Genomic_DNA"/>
</dbReference>
<evidence type="ECO:0000259" key="1">
    <source>
        <dbReference type="Pfam" id="PF18068"/>
    </source>
</evidence>
<evidence type="ECO:0000313" key="2">
    <source>
        <dbReference type="EMBL" id="PSB24517.1"/>
    </source>
</evidence>